<dbReference type="InterPro" id="IPR038729">
    <property type="entry name" value="Rad50/SbcC_AAA"/>
</dbReference>
<dbReference type="PANTHER" id="PTHR41259:SF1">
    <property type="entry name" value="DOUBLE-STRAND BREAK REPAIR RAD50 ATPASE, PUTATIVE-RELATED"/>
    <property type="match status" value="1"/>
</dbReference>
<dbReference type="SUPFAM" id="SSF52540">
    <property type="entry name" value="P-loop containing nucleoside triphosphate hydrolases"/>
    <property type="match status" value="1"/>
</dbReference>
<evidence type="ECO:0000259" key="3">
    <source>
        <dbReference type="Pfam" id="PF13476"/>
    </source>
</evidence>
<gene>
    <name evidence="4" type="ORF">QJ036_05575</name>
</gene>
<dbReference type="GO" id="GO:0016887">
    <property type="term" value="F:ATP hydrolysis activity"/>
    <property type="evidence" value="ECO:0007669"/>
    <property type="project" value="InterPro"/>
</dbReference>
<comment type="caution">
    <text evidence="4">The sequence shown here is derived from an EMBL/GenBank/DDBJ whole genome shotgun (WGS) entry which is preliminary data.</text>
</comment>
<proteinExistence type="predicted"/>
<evidence type="ECO:0000256" key="1">
    <source>
        <dbReference type="SAM" id="Coils"/>
    </source>
</evidence>
<dbReference type="RefSeq" id="WP_283230455.1">
    <property type="nucleotide sequence ID" value="NZ_JASGBQ010000006.1"/>
</dbReference>
<feature type="coiled-coil region" evidence="1">
    <location>
        <begin position="173"/>
        <end position="250"/>
    </location>
</feature>
<keyword evidence="2" id="KW-1133">Transmembrane helix</keyword>
<keyword evidence="5" id="KW-1185">Reference proteome</keyword>
<dbReference type="Proteomes" id="UP001300383">
    <property type="component" value="Unassembled WGS sequence"/>
</dbReference>
<keyword evidence="1" id="KW-0175">Coiled coil</keyword>
<reference evidence="4 5" key="1">
    <citation type="submission" date="2023-05" db="EMBL/GenBank/DDBJ databases">
        <title>[ruminococcus] sp. nov., isolated from a pig farm feces dump.</title>
        <authorList>
            <person name="Chang Y.-H."/>
        </authorList>
    </citation>
    <scope>NUCLEOTIDE SEQUENCE [LARGE SCALE GENOMIC DNA]</scope>
    <source>
        <strain evidence="4 5">YH-rum2234</strain>
    </source>
</reference>
<dbReference type="InterPro" id="IPR027417">
    <property type="entry name" value="P-loop_NTPase"/>
</dbReference>
<keyword evidence="2" id="KW-0812">Transmembrane</keyword>
<name>A0AAP4B904_9FIRM</name>
<dbReference type="Gene3D" id="3.40.50.300">
    <property type="entry name" value="P-loop containing nucleotide triphosphate hydrolases"/>
    <property type="match status" value="2"/>
</dbReference>
<dbReference type="PANTHER" id="PTHR41259">
    <property type="entry name" value="DOUBLE-STRAND BREAK REPAIR RAD50 ATPASE, PUTATIVE-RELATED"/>
    <property type="match status" value="1"/>
</dbReference>
<keyword evidence="2" id="KW-0472">Membrane</keyword>
<feature type="transmembrane region" description="Helical" evidence="2">
    <location>
        <begin position="296"/>
        <end position="316"/>
    </location>
</feature>
<feature type="coiled-coil region" evidence="1">
    <location>
        <begin position="384"/>
        <end position="476"/>
    </location>
</feature>
<dbReference type="AlphaFoldDB" id="A0AAP4B904"/>
<organism evidence="4 5">
    <name type="scientific">Fusibacillus kribbianus</name>
    <dbReference type="NCBI Taxonomy" id="3044208"/>
    <lineage>
        <taxon>Bacteria</taxon>
        <taxon>Bacillati</taxon>
        <taxon>Bacillota</taxon>
        <taxon>Clostridia</taxon>
        <taxon>Lachnospirales</taxon>
        <taxon>Lachnospiraceae</taxon>
        <taxon>Fusibacillus</taxon>
    </lineage>
</organism>
<evidence type="ECO:0000313" key="5">
    <source>
        <dbReference type="Proteomes" id="UP001300383"/>
    </source>
</evidence>
<dbReference type="Pfam" id="PF13476">
    <property type="entry name" value="AAA_23"/>
    <property type="match status" value="1"/>
</dbReference>
<evidence type="ECO:0000256" key="2">
    <source>
        <dbReference type="SAM" id="Phobius"/>
    </source>
</evidence>
<dbReference type="GO" id="GO:0006302">
    <property type="term" value="P:double-strand break repair"/>
    <property type="evidence" value="ECO:0007669"/>
    <property type="project" value="InterPro"/>
</dbReference>
<dbReference type="EMBL" id="JASGBQ010000006">
    <property type="protein sequence ID" value="MDI9241949.1"/>
    <property type="molecule type" value="Genomic_DNA"/>
</dbReference>
<evidence type="ECO:0000313" key="4">
    <source>
        <dbReference type="EMBL" id="MDI9241949.1"/>
    </source>
</evidence>
<feature type="transmembrane region" description="Helical" evidence="2">
    <location>
        <begin position="331"/>
        <end position="353"/>
    </location>
</feature>
<protein>
    <submittedName>
        <fullName evidence="4">AAA family ATPase</fullName>
    </submittedName>
</protein>
<feature type="domain" description="Rad50/SbcC-type AAA" evidence="3">
    <location>
        <begin position="6"/>
        <end position="242"/>
    </location>
</feature>
<sequence>MILKDIDISGFGKYTHESMSFSEGINIIYGENGSGKSTLHTYLKSMLFGMERGRGKAAHTDAYSHYYPWNSQAPYGGSLTFSDGEEDYLIERCLDTKNRSLTIRKAGSGQLIGTEQADLDSLIGHITEETYRNTISIEQLKAATDGSLAAGLKNHLSSIALSGTSTLDVTKALASLREKKKALKQQINEEASSKYQTVFQEICETEDKLKAMGNQPDQLEKQIRELENRLEEEKQKRENLKKSAADTEAAIKSHSLFLVRDADIYQERIHDAYAAHRLAAEENKRHARHSLRTRDIISGLAAMVLFLLLGLGSLFYEQLPFTNTPFPLPKLPLLILFFAGAGISLLVTIILFARSRKDDSDSEAMAAETELFLQNAFKLHLNDSEITEENLAAMEEKLAQYTALQKALKENHALTDASLQITVALQEELRHAQTEMSRCQKEAWEFEQTCKHLSKLEEEKQALAHIIEKNKLAEERLCSIALAEDTIAKLSSKIHESFSPVLNDKVSEIIAAITDGIYDRLCIDENLTVTLRSGGRTIPLDSLSRGTIEQIYLALRLSAVDILYPGLSLPILLDDTFAYYDDARLHNTLKWLAEHYPGQVLLFTCHKREAAFLSRMNMPYHLVALS</sequence>
<accession>A0AAP4B904</accession>